<keyword evidence="7" id="KW-0472">Membrane</keyword>
<evidence type="ECO:0000256" key="2">
    <source>
        <dbReference type="ARBA" id="ARBA00022527"/>
    </source>
</evidence>
<evidence type="ECO:0000256" key="4">
    <source>
        <dbReference type="ARBA" id="ARBA00022741"/>
    </source>
</evidence>
<dbReference type="GO" id="GO:0004674">
    <property type="term" value="F:protein serine/threonine kinase activity"/>
    <property type="evidence" value="ECO:0007669"/>
    <property type="project" value="UniProtKB-EC"/>
</dbReference>
<keyword evidence="3 9" id="KW-0808">Transferase</keyword>
<dbReference type="RefSeq" id="WP_343919622.1">
    <property type="nucleotide sequence ID" value="NZ_BAAAJT010000002.1"/>
</dbReference>
<dbReference type="PANTHER" id="PTHR43289">
    <property type="entry name" value="MITOGEN-ACTIVATED PROTEIN KINASE KINASE KINASE 20-RELATED"/>
    <property type="match status" value="1"/>
</dbReference>
<evidence type="ECO:0000256" key="1">
    <source>
        <dbReference type="ARBA" id="ARBA00012513"/>
    </source>
</evidence>
<protein>
    <recommendedName>
        <fullName evidence="1">non-specific serine/threonine protein kinase</fullName>
        <ecNumber evidence="1">2.7.11.1</ecNumber>
    </recommendedName>
</protein>
<proteinExistence type="predicted"/>
<keyword evidence="5 9" id="KW-0418">Kinase</keyword>
<accession>A0ABW4TNL1</accession>
<dbReference type="PANTHER" id="PTHR43289:SF6">
    <property type="entry name" value="SERINE_THREONINE-PROTEIN KINASE NEKL-3"/>
    <property type="match status" value="1"/>
</dbReference>
<evidence type="ECO:0000313" key="10">
    <source>
        <dbReference type="Proteomes" id="UP001597351"/>
    </source>
</evidence>
<dbReference type="Gene3D" id="3.30.200.20">
    <property type="entry name" value="Phosphorylase Kinase, domain 1"/>
    <property type="match status" value="1"/>
</dbReference>
<dbReference type="PROSITE" id="PS50011">
    <property type="entry name" value="PROTEIN_KINASE_DOM"/>
    <property type="match status" value="1"/>
</dbReference>
<evidence type="ECO:0000256" key="3">
    <source>
        <dbReference type="ARBA" id="ARBA00022679"/>
    </source>
</evidence>
<dbReference type="EMBL" id="JBHUGD010000003">
    <property type="protein sequence ID" value="MFD1947998.1"/>
    <property type="molecule type" value="Genomic_DNA"/>
</dbReference>
<keyword evidence="6" id="KW-0067">ATP-binding</keyword>
<sequence length="318" mass="34296">MAGFPVAGEAYAGRYTVVRELGHGRAGTVYEAHDPVLDRPVALTVVVPSLADRGGYQDRFAREAAALARIRSRHVVGIHEYGEHDGTVYAVTQFFPDGDLERWLEHRGPLDRADALRLVAEVCQGLADAHDVGVVHGDVRPEAVLLWQQPDGLVPYLRDLGVVGGNEQHLAPDGAMVGTPAWMPPERHFGHPADERGDVYGAGCLLWATLTGRAPYAGTDFQTVNAHINDPVPQLPGDDAVDERINAVLAAAMAKSPEDRTTSASELRVRLLHVLHELQRSTQGAEADDEPRSQRLLHWALACVVLAVAIGVVALALS</sequence>
<dbReference type="Pfam" id="PF00069">
    <property type="entry name" value="Pkinase"/>
    <property type="match status" value="1"/>
</dbReference>
<keyword evidence="7" id="KW-0812">Transmembrane</keyword>
<reference evidence="10" key="1">
    <citation type="journal article" date="2019" name="Int. J. Syst. Evol. Microbiol.">
        <title>The Global Catalogue of Microorganisms (GCM) 10K type strain sequencing project: providing services to taxonomists for standard genome sequencing and annotation.</title>
        <authorList>
            <consortium name="The Broad Institute Genomics Platform"/>
            <consortium name="The Broad Institute Genome Sequencing Center for Infectious Disease"/>
            <person name="Wu L."/>
            <person name="Ma J."/>
        </authorList>
    </citation>
    <scope>NUCLEOTIDE SEQUENCE [LARGE SCALE GENOMIC DNA]</scope>
    <source>
        <strain evidence="10">CGMCC 1.12477</strain>
    </source>
</reference>
<keyword evidence="7" id="KW-1133">Transmembrane helix</keyword>
<dbReference type="Gene3D" id="1.10.510.10">
    <property type="entry name" value="Transferase(Phosphotransferase) domain 1"/>
    <property type="match status" value="1"/>
</dbReference>
<keyword evidence="10" id="KW-1185">Reference proteome</keyword>
<feature type="transmembrane region" description="Helical" evidence="7">
    <location>
        <begin position="296"/>
        <end position="317"/>
    </location>
</feature>
<dbReference type="InterPro" id="IPR000719">
    <property type="entry name" value="Prot_kinase_dom"/>
</dbReference>
<evidence type="ECO:0000256" key="6">
    <source>
        <dbReference type="ARBA" id="ARBA00022840"/>
    </source>
</evidence>
<evidence type="ECO:0000259" key="8">
    <source>
        <dbReference type="PROSITE" id="PS50011"/>
    </source>
</evidence>
<evidence type="ECO:0000313" key="9">
    <source>
        <dbReference type="EMBL" id="MFD1947998.1"/>
    </source>
</evidence>
<comment type="caution">
    <text evidence="9">The sequence shown here is derived from an EMBL/GenBank/DDBJ whole genome shotgun (WGS) entry which is preliminary data.</text>
</comment>
<gene>
    <name evidence="9" type="ORF">ACFSDE_14455</name>
</gene>
<dbReference type="SUPFAM" id="SSF56112">
    <property type="entry name" value="Protein kinase-like (PK-like)"/>
    <property type="match status" value="1"/>
</dbReference>
<organism evidence="9 10">
    <name type="scientific">Nocardioides aestuarii</name>
    <dbReference type="NCBI Taxonomy" id="252231"/>
    <lineage>
        <taxon>Bacteria</taxon>
        <taxon>Bacillati</taxon>
        <taxon>Actinomycetota</taxon>
        <taxon>Actinomycetes</taxon>
        <taxon>Propionibacteriales</taxon>
        <taxon>Nocardioidaceae</taxon>
        <taxon>Nocardioides</taxon>
    </lineage>
</organism>
<keyword evidence="4" id="KW-0547">Nucleotide-binding</keyword>
<evidence type="ECO:0000256" key="5">
    <source>
        <dbReference type="ARBA" id="ARBA00022777"/>
    </source>
</evidence>
<name>A0ABW4TNL1_9ACTN</name>
<keyword evidence="2" id="KW-0723">Serine/threonine-protein kinase</keyword>
<dbReference type="InterPro" id="IPR011009">
    <property type="entry name" value="Kinase-like_dom_sf"/>
</dbReference>
<feature type="domain" description="Protein kinase" evidence="8">
    <location>
        <begin position="15"/>
        <end position="276"/>
    </location>
</feature>
<evidence type="ECO:0000256" key="7">
    <source>
        <dbReference type="SAM" id="Phobius"/>
    </source>
</evidence>
<dbReference type="CDD" id="cd14014">
    <property type="entry name" value="STKc_PknB_like"/>
    <property type="match status" value="1"/>
</dbReference>
<dbReference type="Proteomes" id="UP001597351">
    <property type="component" value="Unassembled WGS sequence"/>
</dbReference>
<dbReference type="EC" id="2.7.11.1" evidence="1"/>